<keyword evidence="3" id="KW-1185">Reference proteome</keyword>
<dbReference type="Proteomes" id="UP000242188">
    <property type="component" value="Unassembled WGS sequence"/>
</dbReference>
<reference evidence="2 3" key="1">
    <citation type="journal article" date="2017" name="Nat. Ecol. Evol.">
        <title>Scallop genome provides insights into evolution of bilaterian karyotype and development.</title>
        <authorList>
            <person name="Wang S."/>
            <person name="Zhang J."/>
            <person name="Jiao W."/>
            <person name="Li J."/>
            <person name="Xun X."/>
            <person name="Sun Y."/>
            <person name="Guo X."/>
            <person name="Huan P."/>
            <person name="Dong B."/>
            <person name="Zhang L."/>
            <person name="Hu X."/>
            <person name="Sun X."/>
            <person name="Wang J."/>
            <person name="Zhao C."/>
            <person name="Wang Y."/>
            <person name="Wang D."/>
            <person name="Huang X."/>
            <person name="Wang R."/>
            <person name="Lv J."/>
            <person name="Li Y."/>
            <person name="Zhang Z."/>
            <person name="Liu B."/>
            <person name="Lu W."/>
            <person name="Hui Y."/>
            <person name="Liang J."/>
            <person name="Zhou Z."/>
            <person name="Hou R."/>
            <person name="Li X."/>
            <person name="Liu Y."/>
            <person name="Li H."/>
            <person name="Ning X."/>
            <person name="Lin Y."/>
            <person name="Zhao L."/>
            <person name="Xing Q."/>
            <person name="Dou J."/>
            <person name="Li Y."/>
            <person name="Mao J."/>
            <person name="Guo H."/>
            <person name="Dou H."/>
            <person name="Li T."/>
            <person name="Mu C."/>
            <person name="Jiang W."/>
            <person name="Fu Q."/>
            <person name="Fu X."/>
            <person name="Miao Y."/>
            <person name="Liu J."/>
            <person name="Yu Q."/>
            <person name="Li R."/>
            <person name="Liao H."/>
            <person name="Li X."/>
            <person name="Kong Y."/>
            <person name="Jiang Z."/>
            <person name="Chourrout D."/>
            <person name="Li R."/>
            <person name="Bao Z."/>
        </authorList>
    </citation>
    <scope>NUCLEOTIDE SEQUENCE [LARGE SCALE GENOMIC DNA]</scope>
    <source>
        <strain evidence="2 3">PY_sf001</strain>
    </source>
</reference>
<feature type="signal peptide" evidence="1">
    <location>
        <begin position="1"/>
        <end position="19"/>
    </location>
</feature>
<evidence type="ECO:0000313" key="2">
    <source>
        <dbReference type="EMBL" id="OWF37894.1"/>
    </source>
</evidence>
<evidence type="ECO:0008006" key="4">
    <source>
        <dbReference type="Google" id="ProtNLM"/>
    </source>
</evidence>
<protein>
    <recommendedName>
        <fullName evidence="4">Prokineticin domain-containing protein</fullName>
    </recommendedName>
</protein>
<feature type="chain" id="PRO_5012645654" description="Prokineticin domain-containing protein" evidence="1">
    <location>
        <begin position="20"/>
        <end position="120"/>
    </location>
</feature>
<proteinExistence type="predicted"/>
<comment type="caution">
    <text evidence="2">The sequence shown here is derived from an EMBL/GenBank/DDBJ whole genome shotgun (WGS) entry which is preliminary data.</text>
</comment>
<dbReference type="Gene3D" id="2.10.80.10">
    <property type="entry name" value="Lipase, subunit A"/>
    <property type="match status" value="1"/>
</dbReference>
<organism evidence="2 3">
    <name type="scientific">Mizuhopecten yessoensis</name>
    <name type="common">Japanese scallop</name>
    <name type="synonym">Patinopecten yessoensis</name>
    <dbReference type="NCBI Taxonomy" id="6573"/>
    <lineage>
        <taxon>Eukaryota</taxon>
        <taxon>Metazoa</taxon>
        <taxon>Spiralia</taxon>
        <taxon>Lophotrochozoa</taxon>
        <taxon>Mollusca</taxon>
        <taxon>Bivalvia</taxon>
        <taxon>Autobranchia</taxon>
        <taxon>Pteriomorphia</taxon>
        <taxon>Pectinida</taxon>
        <taxon>Pectinoidea</taxon>
        <taxon>Pectinidae</taxon>
        <taxon>Mizuhopecten</taxon>
    </lineage>
</organism>
<gene>
    <name evidence="2" type="ORF">KP79_PYT05542</name>
</gene>
<accession>A0A210PN61</accession>
<dbReference type="AlphaFoldDB" id="A0A210PN61"/>
<dbReference type="OrthoDB" id="6132230at2759"/>
<dbReference type="EMBL" id="NEDP02005577">
    <property type="protein sequence ID" value="OWF37894.1"/>
    <property type="molecule type" value="Genomic_DNA"/>
</dbReference>
<keyword evidence="1" id="KW-0732">Signal</keyword>
<sequence length="120" mass="13263">MWKLVVITFTVAVLTLVCANPPCMSDSNCGANQCCYKRPQFLIVSRRQLPDDLVNHKGVCEDFQPTGTPCSPFDKMNGHCSCAQGLTCRFVAAETTTQGIVRRRLYYPGPGSYQCATPEH</sequence>
<evidence type="ECO:0000256" key="1">
    <source>
        <dbReference type="SAM" id="SignalP"/>
    </source>
</evidence>
<evidence type="ECO:0000313" key="3">
    <source>
        <dbReference type="Proteomes" id="UP000242188"/>
    </source>
</evidence>
<name>A0A210PN61_MIZYE</name>